<dbReference type="PANTHER" id="PTHR45947">
    <property type="entry name" value="SULFOQUINOVOSYL TRANSFERASE SQD2"/>
    <property type="match status" value="1"/>
</dbReference>
<proteinExistence type="predicted"/>
<evidence type="ECO:0000313" key="2">
    <source>
        <dbReference type="Proteomes" id="UP000199024"/>
    </source>
</evidence>
<dbReference type="InterPro" id="IPR050194">
    <property type="entry name" value="Glycosyltransferase_grp1"/>
</dbReference>
<sequence>MKLIYFLDYRFVQTPCGAIWTETSFDAAFWESYLEVFDHVTVVGRVMDVESAKPGWMRVDGPRVNLCAVPSSGGPLQSLRCRRVIRSVLAEPGAVMLRTPSPLATFAYRELKRSNRPYAVEVVGDASATLAPGVMRARGLFRWLFTRAQREQCANAAAAKYVASILQTSYPAGRTSREVVCSDVRLEAAWLRDEARVFSAPARRLVSVATFSQSYKGLSILIDAISICHWQGVPVTLTLVGDGRLRPELEAQVERLGLGESITFRGALPWGQRLIDELDRADLFVLPSLVEALPRALIEAMARALPCVATSVGAVPELLEEKHIATPGDTARLASRILTLVQDPAALNVASKRNLEVAGGYALPVLRPRWTAFYRGFANLLERVKVPCALPGAVEI</sequence>
<reference evidence="1 2" key="1">
    <citation type="submission" date="2016-10" db="EMBL/GenBank/DDBJ databases">
        <authorList>
            <person name="de Groot N.N."/>
        </authorList>
    </citation>
    <scope>NUCLEOTIDE SEQUENCE [LARGE SCALE GENOMIC DNA]</scope>
    <source>
        <strain evidence="1 2">DSM 21001</strain>
    </source>
</reference>
<dbReference type="CDD" id="cd03801">
    <property type="entry name" value="GT4_PimA-like"/>
    <property type="match status" value="1"/>
</dbReference>
<dbReference type="Gene3D" id="3.40.50.2000">
    <property type="entry name" value="Glycogen Phosphorylase B"/>
    <property type="match status" value="2"/>
</dbReference>
<dbReference type="OrthoDB" id="9814612at2"/>
<dbReference type="SUPFAM" id="SSF53756">
    <property type="entry name" value="UDP-Glycosyltransferase/glycogen phosphorylase"/>
    <property type="match status" value="1"/>
</dbReference>
<name>A0A1I6LVC4_9BACT</name>
<evidence type="ECO:0000313" key="1">
    <source>
        <dbReference type="EMBL" id="SFS07389.1"/>
    </source>
</evidence>
<keyword evidence="1" id="KW-0808">Transferase</keyword>
<dbReference type="Pfam" id="PF13692">
    <property type="entry name" value="Glyco_trans_1_4"/>
    <property type="match status" value="1"/>
</dbReference>
<organism evidence="1 2">
    <name type="scientific">Granulicella pectinivorans</name>
    <dbReference type="NCBI Taxonomy" id="474950"/>
    <lineage>
        <taxon>Bacteria</taxon>
        <taxon>Pseudomonadati</taxon>
        <taxon>Acidobacteriota</taxon>
        <taxon>Terriglobia</taxon>
        <taxon>Terriglobales</taxon>
        <taxon>Acidobacteriaceae</taxon>
        <taxon>Granulicella</taxon>
    </lineage>
</organism>
<dbReference type="GO" id="GO:0016757">
    <property type="term" value="F:glycosyltransferase activity"/>
    <property type="evidence" value="ECO:0007669"/>
    <property type="project" value="TreeGrafter"/>
</dbReference>
<protein>
    <submittedName>
        <fullName evidence="1">Glycosyltransferase involved in cell wall bisynthesis</fullName>
    </submittedName>
</protein>
<dbReference type="RefSeq" id="WP_089837746.1">
    <property type="nucleotide sequence ID" value="NZ_FOZL01000001.1"/>
</dbReference>
<accession>A0A1I6LVC4</accession>
<dbReference type="Proteomes" id="UP000199024">
    <property type="component" value="Unassembled WGS sequence"/>
</dbReference>
<dbReference type="AlphaFoldDB" id="A0A1I6LVC4"/>
<dbReference type="EMBL" id="FOZL01000001">
    <property type="protein sequence ID" value="SFS07389.1"/>
    <property type="molecule type" value="Genomic_DNA"/>
</dbReference>
<dbReference type="STRING" id="474950.SAMN05421771_1331"/>
<gene>
    <name evidence="1" type="ORF">SAMN05421771_1331</name>
</gene>
<dbReference type="PANTHER" id="PTHR45947:SF3">
    <property type="entry name" value="SULFOQUINOVOSYL TRANSFERASE SQD2"/>
    <property type="match status" value="1"/>
</dbReference>
<keyword evidence="2" id="KW-1185">Reference proteome</keyword>